<comment type="similarity">
    <text evidence="1">Belongs to the glycosyltransferase 2 family.</text>
</comment>
<dbReference type="InterPro" id="IPR001173">
    <property type="entry name" value="Glyco_trans_2-like"/>
</dbReference>
<name>A0A1T4Q2V8_9HYPH</name>
<feature type="domain" description="Glycosyltransferase 2-like" evidence="4">
    <location>
        <begin position="26"/>
        <end position="191"/>
    </location>
</feature>
<dbReference type="InterPro" id="IPR029044">
    <property type="entry name" value="Nucleotide-diphossugar_trans"/>
</dbReference>
<evidence type="ECO:0000256" key="1">
    <source>
        <dbReference type="ARBA" id="ARBA00006739"/>
    </source>
</evidence>
<dbReference type="PANTHER" id="PTHR43179:SF12">
    <property type="entry name" value="GALACTOFURANOSYLTRANSFERASE GLFT2"/>
    <property type="match status" value="1"/>
</dbReference>
<dbReference type="STRING" id="1365950.SAMN05428963_104322"/>
<dbReference type="Gene3D" id="3.90.550.10">
    <property type="entry name" value="Spore Coat Polysaccharide Biosynthesis Protein SpsA, Chain A"/>
    <property type="match status" value="1"/>
</dbReference>
<dbReference type="SUPFAM" id="SSF53448">
    <property type="entry name" value="Nucleotide-diphospho-sugar transferases"/>
    <property type="match status" value="1"/>
</dbReference>
<dbReference type="AlphaFoldDB" id="A0A1T4Q2V8"/>
<sequence length="329" mass="36523">MDAISGEVTVEFRSHEGARPPHRVVVTLPTFRRPEHLEKTLRSLCEQNTEHRFAVVVMDNDDTGREGAAAARPFFLGGLLEGLVIIAHERGNCSAYNAGWKTALGEFPGMEFLLVIDDDECADPQWLARLVETAQETDADAVGGPQIPVFADERGAKLANHPVFEPHYDATGPVPILYSSGNVLLRRRLLEAMGPPFLDTAFNFIGGGDSDFYSRCREKGFSFAWCQEAPVYETVPQRRTEFSWLQARALREGALSAIIERRRDSSFKGRARSLAKSLALLVASPVRGSYLAWQTGSFVTGLYRPQVALGRLLGELGIVNEQYRRPEEN</sequence>
<keyword evidence="2" id="KW-0328">Glycosyltransferase</keyword>
<dbReference type="RefSeq" id="WP_078707837.1">
    <property type="nucleotide sequence ID" value="NZ_FUXL01000004.1"/>
</dbReference>
<evidence type="ECO:0000256" key="3">
    <source>
        <dbReference type="ARBA" id="ARBA00022679"/>
    </source>
</evidence>
<evidence type="ECO:0000256" key="2">
    <source>
        <dbReference type="ARBA" id="ARBA00022676"/>
    </source>
</evidence>
<evidence type="ECO:0000259" key="4">
    <source>
        <dbReference type="Pfam" id="PF00535"/>
    </source>
</evidence>
<proteinExistence type="inferred from homology"/>
<dbReference type="CDD" id="cd00761">
    <property type="entry name" value="Glyco_tranf_GTA_type"/>
    <property type="match status" value="1"/>
</dbReference>
<evidence type="ECO:0000313" key="6">
    <source>
        <dbReference type="Proteomes" id="UP000190135"/>
    </source>
</evidence>
<reference evidence="5 6" key="1">
    <citation type="submission" date="2017-02" db="EMBL/GenBank/DDBJ databases">
        <authorList>
            <person name="Peterson S.W."/>
        </authorList>
    </citation>
    <scope>NUCLEOTIDE SEQUENCE [LARGE SCALE GENOMIC DNA]</scope>
    <source>
        <strain evidence="5 6">USBA 369</strain>
    </source>
</reference>
<gene>
    <name evidence="5" type="ORF">SAMN05428963_104322</name>
</gene>
<protein>
    <submittedName>
        <fullName evidence="5">Glycosyltransferase, GT2 family</fullName>
    </submittedName>
</protein>
<keyword evidence="6" id="KW-1185">Reference proteome</keyword>
<organism evidence="5 6">
    <name type="scientific">Consotaella salsifontis</name>
    <dbReference type="NCBI Taxonomy" id="1365950"/>
    <lineage>
        <taxon>Bacteria</taxon>
        <taxon>Pseudomonadati</taxon>
        <taxon>Pseudomonadota</taxon>
        <taxon>Alphaproteobacteria</taxon>
        <taxon>Hyphomicrobiales</taxon>
        <taxon>Aurantimonadaceae</taxon>
        <taxon>Consotaella</taxon>
    </lineage>
</organism>
<dbReference type="EMBL" id="FUXL01000004">
    <property type="protein sequence ID" value="SJZ98165.1"/>
    <property type="molecule type" value="Genomic_DNA"/>
</dbReference>
<evidence type="ECO:0000313" key="5">
    <source>
        <dbReference type="EMBL" id="SJZ98165.1"/>
    </source>
</evidence>
<dbReference type="OrthoDB" id="6116224at2"/>
<dbReference type="Proteomes" id="UP000190135">
    <property type="component" value="Unassembled WGS sequence"/>
</dbReference>
<dbReference type="GO" id="GO:0016757">
    <property type="term" value="F:glycosyltransferase activity"/>
    <property type="evidence" value="ECO:0007669"/>
    <property type="project" value="UniProtKB-KW"/>
</dbReference>
<keyword evidence="3 5" id="KW-0808">Transferase</keyword>
<dbReference type="Pfam" id="PF00535">
    <property type="entry name" value="Glycos_transf_2"/>
    <property type="match status" value="1"/>
</dbReference>
<accession>A0A1T4Q2V8</accession>
<dbReference type="PANTHER" id="PTHR43179">
    <property type="entry name" value="RHAMNOSYLTRANSFERASE WBBL"/>
    <property type="match status" value="1"/>
</dbReference>